<dbReference type="InterPro" id="IPR014998">
    <property type="entry name" value="DUF1848"/>
</dbReference>
<dbReference type="STRING" id="1207063.P24_02511"/>
<dbReference type="PATRIC" id="fig|1207063.3.peg.510"/>
<protein>
    <recommendedName>
        <fullName evidence="3">DNA repair photolyase</fullName>
    </recommendedName>
</protein>
<dbReference type="Pfam" id="PF08902">
    <property type="entry name" value="DUF1848"/>
    <property type="match status" value="1"/>
</dbReference>
<sequence>MIVSASYRTDIPAFHGDWFRMRLRAGYCLVASPYGGKPYRVALTAEAVDGFVFWTRNAGPFLPALEEVQACGMPFIVQYTATGYGRALERATLPAEGAIAQMRTLAATYGRRSVVWRYDPILFAGGMDADWHRANFCRMATALAGTVDEAVVSILSPYRKTARNLDRMTQRTGLAWQVPDPDQSAALLADLAEIAQGAGMRLTLCAQPDRLTAGVSPAACIDAARLSDVAGRDITARTKGNRPGCLCAESRDIGAYDTCPHGCAYCYAVADHDKARRSHRAHDPAAESLSPMGN</sequence>
<evidence type="ECO:0008006" key="3">
    <source>
        <dbReference type="Google" id="ProtNLM"/>
    </source>
</evidence>
<organism evidence="1 2">
    <name type="scientific">Oceanibaculum indicum P24</name>
    <dbReference type="NCBI Taxonomy" id="1207063"/>
    <lineage>
        <taxon>Bacteria</taxon>
        <taxon>Pseudomonadati</taxon>
        <taxon>Pseudomonadota</taxon>
        <taxon>Alphaproteobacteria</taxon>
        <taxon>Rhodospirillales</taxon>
        <taxon>Oceanibaculaceae</taxon>
        <taxon>Oceanibaculum</taxon>
    </lineage>
</organism>
<reference evidence="1 2" key="1">
    <citation type="journal article" date="2012" name="J. Bacteriol.">
        <title>Genome Sequence of Oceanibaculum indicum Type Strain P24.</title>
        <authorList>
            <person name="Lai Q."/>
            <person name="Shao Z."/>
        </authorList>
    </citation>
    <scope>NUCLEOTIDE SEQUENCE [LARGE SCALE GENOMIC DNA]</scope>
    <source>
        <strain evidence="1 2">P24</strain>
    </source>
</reference>
<dbReference type="Proteomes" id="UP000006746">
    <property type="component" value="Unassembled WGS sequence"/>
</dbReference>
<evidence type="ECO:0000313" key="1">
    <source>
        <dbReference type="EMBL" id="EKE78397.1"/>
    </source>
</evidence>
<dbReference type="EMBL" id="AMRL01000002">
    <property type="protein sequence ID" value="EKE78397.1"/>
    <property type="molecule type" value="Genomic_DNA"/>
</dbReference>
<comment type="caution">
    <text evidence="1">The sequence shown here is derived from an EMBL/GenBank/DDBJ whole genome shotgun (WGS) entry which is preliminary data.</text>
</comment>
<accession>K2JV17</accession>
<keyword evidence="2" id="KW-1185">Reference proteome</keyword>
<dbReference type="eggNOG" id="COG1533">
    <property type="taxonomic scope" value="Bacteria"/>
</dbReference>
<evidence type="ECO:0000313" key="2">
    <source>
        <dbReference type="Proteomes" id="UP000006746"/>
    </source>
</evidence>
<name>K2JV17_9PROT</name>
<gene>
    <name evidence="1" type="ORF">P24_02511</name>
</gene>
<proteinExistence type="predicted"/>
<dbReference type="AlphaFoldDB" id="K2JV17"/>
<dbReference type="RefSeq" id="WP_008943120.1">
    <property type="nucleotide sequence ID" value="NZ_AMRL01000002.1"/>
</dbReference>